<dbReference type="EMBL" id="JNBS01001763">
    <property type="protein sequence ID" value="OQS00046.1"/>
    <property type="molecule type" value="Genomic_DNA"/>
</dbReference>
<protein>
    <submittedName>
        <fullName evidence="1">Uncharacterized protein</fullName>
    </submittedName>
</protein>
<name>A0A1V9ZPX1_9STRA</name>
<keyword evidence="2" id="KW-1185">Reference proteome</keyword>
<reference evidence="1 2" key="1">
    <citation type="journal article" date="2014" name="Genome Biol. Evol.">
        <title>The secreted proteins of Achlya hypogyna and Thraustotheca clavata identify the ancestral oomycete secretome and reveal gene acquisitions by horizontal gene transfer.</title>
        <authorList>
            <person name="Misner I."/>
            <person name="Blouin N."/>
            <person name="Leonard G."/>
            <person name="Richards T.A."/>
            <person name="Lane C.E."/>
        </authorList>
    </citation>
    <scope>NUCLEOTIDE SEQUENCE [LARGE SCALE GENOMIC DNA]</scope>
    <source>
        <strain evidence="1 2">ATCC 34112</strain>
    </source>
</reference>
<proteinExistence type="predicted"/>
<sequence length="78" mass="9091">MNYTPVVQLIFVQLIMELNCKLILVNFLDATQDILIALHSRNTHILEIVLMFVICVEMGFGQKVNLVRHRKTHKDEDI</sequence>
<gene>
    <name evidence="1" type="ORF">THRCLA_21765</name>
</gene>
<accession>A0A1V9ZPX1</accession>
<comment type="caution">
    <text evidence="1">The sequence shown here is derived from an EMBL/GenBank/DDBJ whole genome shotgun (WGS) entry which is preliminary data.</text>
</comment>
<evidence type="ECO:0000313" key="1">
    <source>
        <dbReference type="EMBL" id="OQS00046.1"/>
    </source>
</evidence>
<dbReference type="AlphaFoldDB" id="A0A1V9ZPX1"/>
<dbReference type="Proteomes" id="UP000243217">
    <property type="component" value="Unassembled WGS sequence"/>
</dbReference>
<organism evidence="1 2">
    <name type="scientific">Thraustotheca clavata</name>
    <dbReference type="NCBI Taxonomy" id="74557"/>
    <lineage>
        <taxon>Eukaryota</taxon>
        <taxon>Sar</taxon>
        <taxon>Stramenopiles</taxon>
        <taxon>Oomycota</taxon>
        <taxon>Saprolegniomycetes</taxon>
        <taxon>Saprolegniales</taxon>
        <taxon>Achlyaceae</taxon>
        <taxon>Thraustotheca</taxon>
    </lineage>
</organism>
<evidence type="ECO:0000313" key="2">
    <source>
        <dbReference type="Proteomes" id="UP000243217"/>
    </source>
</evidence>